<comment type="caution">
    <text evidence="3">The sequence shown here is derived from an EMBL/GenBank/DDBJ whole genome shotgun (WGS) entry which is preliminary data.</text>
</comment>
<sequence>MNIANRKDVREFEQKPLPDLPDSTYEAVARSATKFPNRVALKFFLQGTKFRHSAEWTYKEVLKKINATANMFRDLGIGDTDVVSYILPNSPETVFTFFGAETAGIVNAINPLLQPSQMAETMNAAGTKVLVTLSPFPKTDIWEKVSGIFADVPTLQTVITVNLTQYLDFIPKIAVQLTAKKPKTSHSIRLLDFHKTVNQYPEDHLSFQRTISPDTIASYFHTGGTTGKPKIAQHTHRNEIANAWSLMNWADLTGYKTLLCGLPWFHVNGVIVTGIAPLLSGGCILLATPSGYRGEGVIRNFWKIVEHYKISFFSSVPTVLQMILETPIQKEDISSLEYALCGAAPLPVKLFNDFEASTGIKIIEGYGFTEGACANSANPAFGKRKVGSIGLALPHHQMKIVVLEEKTGQYIRDAETYEIGIIVCKGINIFPGYKEAQHNENIWVNDGKEVWYNTGDTGKQDAEGYFWITGRKKELIIRGGHNIDPKAIEEPLAQHPAVAMVAAIGSPDKRVGEMPVAFVQLKPNQQVSAEELKTFAQENIAEKAAIPKEIFIVETIPLTAVGKIFKPELTQIEIKRVFSNELRSVSEIEHFEINVDQTPQWGMVAHITATGKNPGIIAEKVKEALGNYTVKYQLK</sequence>
<dbReference type="EMBL" id="MAYG01000001">
    <property type="protein sequence ID" value="OCA74288.1"/>
    <property type="molecule type" value="Genomic_DNA"/>
</dbReference>
<dbReference type="NCBIfam" id="NF005714">
    <property type="entry name" value="PRK07529.1"/>
    <property type="match status" value="1"/>
</dbReference>
<dbReference type="RefSeq" id="WP_065398278.1">
    <property type="nucleotide sequence ID" value="NZ_MAYG01000001.1"/>
</dbReference>
<protein>
    <submittedName>
        <fullName evidence="3">Acyl-CoA synthetase</fullName>
    </submittedName>
</protein>
<dbReference type="GO" id="GO:0006631">
    <property type="term" value="P:fatty acid metabolic process"/>
    <property type="evidence" value="ECO:0007669"/>
    <property type="project" value="TreeGrafter"/>
</dbReference>
<dbReference type="InterPro" id="IPR000873">
    <property type="entry name" value="AMP-dep_synth/lig_dom"/>
</dbReference>
<dbReference type="PANTHER" id="PTHR43201:SF32">
    <property type="entry name" value="2-SUCCINYLBENZOATE--COA LIGASE, CHLOROPLASTIC_PEROXISOMAL"/>
    <property type="match status" value="1"/>
</dbReference>
<evidence type="ECO:0000259" key="2">
    <source>
        <dbReference type="Pfam" id="PF13193"/>
    </source>
</evidence>
<dbReference type="InterPro" id="IPR020845">
    <property type="entry name" value="AMP-binding_CS"/>
</dbReference>
<dbReference type="Gene3D" id="3.40.50.12780">
    <property type="entry name" value="N-terminal domain of ligase-like"/>
    <property type="match status" value="1"/>
</dbReference>
<dbReference type="AlphaFoldDB" id="A0A1B8ZRS5"/>
<reference evidence="4" key="1">
    <citation type="submission" date="2016-07" db="EMBL/GenBank/DDBJ databases">
        <authorList>
            <person name="Florea S."/>
            <person name="Webb J.S."/>
            <person name="Jaromczyk J."/>
            <person name="Schardl C.L."/>
        </authorList>
    </citation>
    <scope>NUCLEOTIDE SEQUENCE [LARGE SCALE GENOMIC DNA]</scope>
    <source>
        <strain evidence="4">CC-VM-7</strain>
    </source>
</reference>
<name>A0A1B8ZRS5_9FLAO</name>
<dbReference type="Pfam" id="PF00501">
    <property type="entry name" value="AMP-binding"/>
    <property type="match status" value="1"/>
</dbReference>
<evidence type="ECO:0000313" key="3">
    <source>
        <dbReference type="EMBL" id="OCA74288.1"/>
    </source>
</evidence>
<proteinExistence type="predicted"/>
<dbReference type="PROSITE" id="PS00455">
    <property type="entry name" value="AMP_BINDING"/>
    <property type="match status" value="1"/>
</dbReference>
<accession>A0A1B8ZRS5</accession>
<gene>
    <name evidence="3" type="ORF">BBI00_08030</name>
</gene>
<feature type="domain" description="AMP-dependent synthetase/ligase" evidence="1">
    <location>
        <begin position="29"/>
        <end position="433"/>
    </location>
</feature>
<organism evidence="3 4">
    <name type="scientific">Chryseobacterium arthrosphaerae</name>
    <dbReference type="NCBI Taxonomy" id="651561"/>
    <lineage>
        <taxon>Bacteria</taxon>
        <taxon>Pseudomonadati</taxon>
        <taxon>Bacteroidota</taxon>
        <taxon>Flavobacteriia</taxon>
        <taxon>Flavobacteriales</taxon>
        <taxon>Weeksellaceae</taxon>
        <taxon>Chryseobacterium group</taxon>
        <taxon>Chryseobacterium</taxon>
    </lineage>
</organism>
<dbReference type="InterPro" id="IPR025110">
    <property type="entry name" value="AMP-bd_C"/>
</dbReference>
<dbReference type="GO" id="GO:0031956">
    <property type="term" value="F:medium-chain fatty acid-CoA ligase activity"/>
    <property type="evidence" value="ECO:0007669"/>
    <property type="project" value="TreeGrafter"/>
</dbReference>
<dbReference type="STRING" id="651561.BBI00_08030"/>
<dbReference type="SUPFAM" id="SSF56801">
    <property type="entry name" value="Acetyl-CoA synthetase-like"/>
    <property type="match status" value="1"/>
</dbReference>
<feature type="domain" description="AMP-binding enzyme C-terminal" evidence="2">
    <location>
        <begin position="488"/>
        <end position="563"/>
    </location>
</feature>
<evidence type="ECO:0000313" key="4">
    <source>
        <dbReference type="Proteomes" id="UP000093432"/>
    </source>
</evidence>
<dbReference type="Pfam" id="PF13193">
    <property type="entry name" value="AMP-binding_C"/>
    <property type="match status" value="1"/>
</dbReference>
<dbReference type="Proteomes" id="UP000093432">
    <property type="component" value="Unassembled WGS sequence"/>
</dbReference>
<evidence type="ECO:0000259" key="1">
    <source>
        <dbReference type="Pfam" id="PF00501"/>
    </source>
</evidence>
<dbReference type="InterPro" id="IPR042099">
    <property type="entry name" value="ANL_N_sf"/>
</dbReference>
<dbReference type="PANTHER" id="PTHR43201">
    <property type="entry name" value="ACYL-COA SYNTHETASE"/>
    <property type="match status" value="1"/>
</dbReference>
<dbReference type="InterPro" id="IPR045851">
    <property type="entry name" value="AMP-bd_C_sf"/>
</dbReference>
<dbReference type="Gene3D" id="3.30.300.30">
    <property type="match status" value="1"/>
</dbReference>
<dbReference type="OrthoDB" id="9765680at2"/>